<dbReference type="EMBL" id="FOMQ01000002">
    <property type="protein sequence ID" value="SFD48536.1"/>
    <property type="molecule type" value="Genomic_DNA"/>
</dbReference>
<dbReference type="STRING" id="32040.SAMN04489710_102377"/>
<accession>A0A1I1SQ11</accession>
<sequence length="403" mass="46220">MNDKNKFSAGEQGLGYIYQPRFALLKILQLPESTAVLIEKDDDLDFIDADGKKSLGSLKHKAEGERLADLGVDFWKSVRVWLAAYKREGRITSNLKFFLFTTATISASSFLSHFRPGAPTLPVDQSLLKLAEDALAETTSALILGIAKEFGELPENERTDFLSRISIFESSPRIEDLPPLIMDLMRVVKRENRQAVFERLEGWWSDLTIKLLTRERETAITGFEVSDKLAAINSEYQEDNLPITFRKAEPAGGVLVDTDSRMFVRQLREIGIGSARIRNAILDYYRAFEQRSSWARESLLISGEIEDYEERLVDEWSRYKDVVFETLDETTAEDLLQEAGRELYRWADLESGNIASLRIRERVSEPYVIRGGFHILANFMPKPKVWWHPRFLDRLDEALGVKR</sequence>
<dbReference type="Pfam" id="PF20283">
    <property type="entry name" value="CTD7"/>
    <property type="match status" value="1"/>
</dbReference>
<gene>
    <name evidence="2" type="ORF">SAMN04489710_102377</name>
</gene>
<dbReference type="OrthoDB" id="2786695at2"/>
<evidence type="ECO:0000313" key="3">
    <source>
        <dbReference type="Proteomes" id="UP000199517"/>
    </source>
</evidence>
<protein>
    <recommendedName>
        <fullName evidence="1">ABC-three component systems C-terminal domain-containing protein</fullName>
    </recommendedName>
</protein>
<feature type="domain" description="ABC-three component systems C-terminal" evidence="1">
    <location>
        <begin position="263"/>
        <end position="394"/>
    </location>
</feature>
<dbReference type="RefSeq" id="WP_092950081.1">
    <property type="nucleotide sequence ID" value="NZ_FOMQ01000002.1"/>
</dbReference>
<evidence type="ECO:0000313" key="2">
    <source>
        <dbReference type="EMBL" id="SFD48536.1"/>
    </source>
</evidence>
<proteinExistence type="predicted"/>
<dbReference type="AlphaFoldDB" id="A0A1I1SQ11"/>
<name>A0A1I1SQ11_9BURK</name>
<evidence type="ECO:0000259" key="1">
    <source>
        <dbReference type="Pfam" id="PF20283"/>
    </source>
</evidence>
<dbReference type="InterPro" id="IPR046913">
    <property type="entry name" value="ABC-3C_CTD7"/>
</dbReference>
<dbReference type="Proteomes" id="UP000199517">
    <property type="component" value="Unassembled WGS sequence"/>
</dbReference>
<organism evidence="2 3">
    <name type="scientific">Paracidovorax konjaci</name>
    <dbReference type="NCBI Taxonomy" id="32040"/>
    <lineage>
        <taxon>Bacteria</taxon>
        <taxon>Pseudomonadati</taxon>
        <taxon>Pseudomonadota</taxon>
        <taxon>Betaproteobacteria</taxon>
        <taxon>Burkholderiales</taxon>
        <taxon>Comamonadaceae</taxon>
        <taxon>Paracidovorax</taxon>
    </lineage>
</organism>
<reference evidence="3" key="1">
    <citation type="submission" date="2016-10" db="EMBL/GenBank/DDBJ databases">
        <authorList>
            <person name="Varghese N."/>
            <person name="Submissions S."/>
        </authorList>
    </citation>
    <scope>NUCLEOTIDE SEQUENCE [LARGE SCALE GENOMIC DNA]</scope>
    <source>
        <strain evidence="3">DSM 7481</strain>
    </source>
</reference>
<keyword evidence="3" id="KW-1185">Reference proteome</keyword>